<dbReference type="Gramene" id="rna40315">
    <property type="protein sequence ID" value="RHN45891.1"/>
    <property type="gene ID" value="gene40315"/>
</dbReference>
<gene>
    <name evidence="1" type="ORF">MtrunA17_Chr7g0236371</name>
</gene>
<evidence type="ECO:0000313" key="1">
    <source>
        <dbReference type="EMBL" id="RHN45891.1"/>
    </source>
</evidence>
<name>A0A396H093_MEDTR</name>
<dbReference type="AlphaFoldDB" id="A0A396H093"/>
<sequence>MFNVTHGVNELNNAYNMKFDADYIRMCLRRLFVIIVNKDHRDVGIKYPLYVPLLLLRLEHSINGHDSELEFAGILHQLLTTMTPQIFSISSSNG</sequence>
<protein>
    <submittedName>
        <fullName evidence="1">Uncharacterized protein</fullName>
    </submittedName>
</protein>
<dbReference type="EMBL" id="PSQE01000007">
    <property type="protein sequence ID" value="RHN45891.1"/>
    <property type="molecule type" value="Genomic_DNA"/>
</dbReference>
<reference evidence="2" key="1">
    <citation type="journal article" date="2018" name="Nat. Plants">
        <title>Whole-genome landscape of Medicago truncatula symbiotic genes.</title>
        <authorList>
            <person name="Pecrix Y."/>
            <person name="Staton S.E."/>
            <person name="Sallet E."/>
            <person name="Lelandais-Briere C."/>
            <person name="Moreau S."/>
            <person name="Carrere S."/>
            <person name="Blein T."/>
            <person name="Jardinaud M.F."/>
            <person name="Latrasse D."/>
            <person name="Zouine M."/>
            <person name="Zahm M."/>
            <person name="Kreplak J."/>
            <person name="Mayjonade B."/>
            <person name="Satge C."/>
            <person name="Perez M."/>
            <person name="Cauet S."/>
            <person name="Marande W."/>
            <person name="Chantry-Darmon C."/>
            <person name="Lopez-Roques C."/>
            <person name="Bouchez O."/>
            <person name="Berard A."/>
            <person name="Debelle F."/>
            <person name="Munos S."/>
            <person name="Bendahmane A."/>
            <person name="Berges H."/>
            <person name="Niebel A."/>
            <person name="Buitink J."/>
            <person name="Frugier F."/>
            <person name="Benhamed M."/>
            <person name="Crespi M."/>
            <person name="Gouzy J."/>
            <person name="Gamas P."/>
        </authorList>
    </citation>
    <scope>NUCLEOTIDE SEQUENCE [LARGE SCALE GENOMIC DNA]</scope>
    <source>
        <strain evidence="2">cv. Jemalong A17</strain>
    </source>
</reference>
<dbReference type="Proteomes" id="UP000265566">
    <property type="component" value="Chromosome 7"/>
</dbReference>
<evidence type="ECO:0000313" key="2">
    <source>
        <dbReference type="Proteomes" id="UP000265566"/>
    </source>
</evidence>
<accession>A0A396H093</accession>
<comment type="caution">
    <text evidence="1">The sequence shown here is derived from an EMBL/GenBank/DDBJ whole genome shotgun (WGS) entry which is preliminary data.</text>
</comment>
<organism evidence="1 2">
    <name type="scientific">Medicago truncatula</name>
    <name type="common">Barrel medic</name>
    <name type="synonym">Medicago tribuloides</name>
    <dbReference type="NCBI Taxonomy" id="3880"/>
    <lineage>
        <taxon>Eukaryota</taxon>
        <taxon>Viridiplantae</taxon>
        <taxon>Streptophyta</taxon>
        <taxon>Embryophyta</taxon>
        <taxon>Tracheophyta</taxon>
        <taxon>Spermatophyta</taxon>
        <taxon>Magnoliopsida</taxon>
        <taxon>eudicotyledons</taxon>
        <taxon>Gunneridae</taxon>
        <taxon>Pentapetalae</taxon>
        <taxon>rosids</taxon>
        <taxon>fabids</taxon>
        <taxon>Fabales</taxon>
        <taxon>Fabaceae</taxon>
        <taxon>Papilionoideae</taxon>
        <taxon>50 kb inversion clade</taxon>
        <taxon>NPAAA clade</taxon>
        <taxon>Hologalegina</taxon>
        <taxon>IRL clade</taxon>
        <taxon>Trifolieae</taxon>
        <taxon>Medicago</taxon>
    </lineage>
</organism>
<proteinExistence type="predicted"/>